<protein>
    <submittedName>
        <fullName evidence="2">Uncharacterized protein</fullName>
    </submittedName>
</protein>
<feature type="compositionally biased region" description="Basic and acidic residues" evidence="1">
    <location>
        <begin position="27"/>
        <end position="48"/>
    </location>
</feature>
<reference evidence="2" key="1">
    <citation type="submission" date="2022-01" db="EMBL/GenBank/DDBJ databases">
        <authorList>
            <person name="King R."/>
        </authorList>
    </citation>
    <scope>NUCLEOTIDE SEQUENCE</scope>
</reference>
<dbReference type="OrthoDB" id="6609622at2759"/>
<evidence type="ECO:0000313" key="2">
    <source>
        <dbReference type="EMBL" id="CAH1403844.1"/>
    </source>
</evidence>
<dbReference type="Proteomes" id="UP001152798">
    <property type="component" value="Chromosome 5"/>
</dbReference>
<feature type="region of interest" description="Disordered" evidence="1">
    <location>
        <begin position="1"/>
        <end position="48"/>
    </location>
</feature>
<gene>
    <name evidence="2" type="ORF">NEZAVI_LOCUS12373</name>
</gene>
<feature type="compositionally biased region" description="Basic residues" evidence="1">
    <location>
        <begin position="10"/>
        <end position="22"/>
    </location>
</feature>
<proteinExistence type="predicted"/>
<organism evidence="2 3">
    <name type="scientific">Nezara viridula</name>
    <name type="common">Southern green stink bug</name>
    <name type="synonym">Cimex viridulus</name>
    <dbReference type="NCBI Taxonomy" id="85310"/>
    <lineage>
        <taxon>Eukaryota</taxon>
        <taxon>Metazoa</taxon>
        <taxon>Ecdysozoa</taxon>
        <taxon>Arthropoda</taxon>
        <taxon>Hexapoda</taxon>
        <taxon>Insecta</taxon>
        <taxon>Pterygota</taxon>
        <taxon>Neoptera</taxon>
        <taxon>Paraneoptera</taxon>
        <taxon>Hemiptera</taxon>
        <taxon>Heteroptera</taxon>
        <taxon>Panheteroptera</taxon>
        <taxon>Pentatomomorpha</taxon>
        <taxon>Pentatomoidea</taxon>
        <taxon>Pentatomidae</taxon>
        <taxon>Pentatominae</taxon>
        <taxon>Nezara</taxon>
    </lineage>
</organism>
<dbReference type="AlphaFoldDB" id="A0A9P0HKK4"/>
<sequence>MSSQSTPRKTVARRKTGPKRTSKSVSKLREERVKRNADRSGSKKQDHWTKMEEVLNHLGVVGLGDGVPIMIQQAVRQKLAASRRALQKRGDPLDITKPLLDLSSIISDHGIKTGAVINRHLSGIRFIMEEDAKENADERTGVASRTPPGKKDIKGVEMKKMLDRAKGILNQLSDMNELRLAIKNSVETILKTAGYLLENTTPAIYRLDTEYDKVGLPKNNNAPDFELPSKTYNWKKIEGVLDHVMRVCQRPNIARDLQQIMMTKVCASRKFFLRRSDPIQICKPLHELIDVLNRHGLQSSEAAKSQLEDVQAISISTLDNEDTNSNAASFRDKNCLDVRKALSQAKTYLNYLSEINELKMIIKNSADLIQGGGIYTVEDLPSILTDVEYDCVWDVAGLVREVDKVHLPNNLKVAVKVTMARMKKILATPSGNASLQEHLENLRASLKRKTPEDIAVACYALIAAVTDFQNSHWSGDRT</sequence>
<dbReference type="EMBL" id="OV725081">
    <property type="protein sequence ID" value="CAH1403844.1"/>
    <property type="molecule type" value="Genomic_DNA"/>
</dbReference>
<evidence type="ECO:0000256" key="1">
    <source>
        <dbReference type="SAM" id="MobiDB-lite"/>
    </source>
</evidence>
<evidence type="ECO:0000313" key="3">
    <source>
        <dbReference type="Proteomes" id="UP001152798"/>
    </source>
</evidence>
<name>A0A9P0HKK4_NEZVI</name>
<accession>A0A9P0HKK4</accession>
<keyword evidence="3" id="KW-1185">Reference proteome</keyword>